<evidence type="ECO:0000313" key="2">
    <source>
        <dbReference type="EMBL" id="POP52614.1"/>
    </source>
</evidence>
<reference evidence="2" key="1">
    <citation type="submission" date="2018-01" db="EMBL/GenBank/DDBJ databases">
        <authorList>
            <person name="Yu X.-D."/>
        </authorList>
    </citation>
    <scope>NUCLEOTIDE SEQUENCE</scope>
    <source>
        <strain evidence="2">ZX-21</strain>
    </source>
</reference>
<accession>A0A2S4HF42</accession>
<protein>
    <submittedName>
        <fullName evidence="2">Uncharacterized protein</fullName>
    </submittedName>
</protein>
<proteinExistence type="predicted"/>
<evidence type="ECO:0000313" key="3">
    <source>
        <dbReference type="Proteomes" id="UP000237222"/>
    </source>
</evidence>
<feature type="region of interest" description="Disordered" evidence="1">
    <location>
        <begin position="1"/>
        <end position="24"/>
    </location>
</feature>
<dbReference type="AlphaFoldDB" id="A0A2S4HF42"/>
<organism evidence="2 3">
    <name type="scientific">Zhongshania marina</name>
    <dbReference type="NCBI Taxonomy" id="2304603"/>
    <lineage>
        <taxon>Bacteria</taxon>
        <taxon>Pseudomonadati</taxon>
        <taxon>Pseudomonadota</taxon>
        <taxon>Gammaproteobacteria</taxon>
        <taxon>Cellvibrionales</taxon>
        <taxon>Spongiibacteraceae</taxon>
        <taxon>Zhongshania</taxon>
    </lineage>
</organism>
<gene>
    <name evidence="2" type="ORF">C0068_11085</name>
</gene>
<comment type="caution">
    <text evidence="2">The sequence shown here is derived from an EMBL/GenBank/DDBJ whole genome shotgun (WGS) entry which is preliminary data.</text>
</comment>
<feature type="region of interest" description="Disordered" evidence="1">
    <location>
        <begin position="274"/>
        <end position="294"/>
    </location>
</feature>
<name>A0A2S4HF42_9GAMM</name>
<sequence>MCLTGTVKAESAKPLQGGNMSTENRADPANVMLLRGVYHRLLEAQSRAITTIMDDARGDDPYPCFAPLPSGQHSWEARFALANSIKDVFDAIPSDGQKLPSGLLCASPESIEAITELNNAKTALQAAVATIKSSGSDDKEKVNQRVQELKRTMKEVGFAAADLKRVYAKIRILGSDIYRVGWTWGVNHRTYKPIDTEVLERRLQGLERDDPAAAELARTRLISFDEPRPATLFALPDQLRVNYGYIVDGKRKNKGLPVSGVVVVQQKALPKIKWRDRDSHKTQENPREPKGGFRKELLPGWGVYYDASRPL</sequence>
<dbReference type="Proteomes" id="UP000237222">
    <property type="component" value="Unassembled WGS sequence"/>
</dbReference>
<dbReference type="EMBL" id="PQGG01000027">
    <property type="protein sequence ID" value="POP52614.1"/>
    <property type="molecule type" value="Genomic_DNA"/>
</dbReference>
<evidence type="ECO:0000256" key="1">
    <source>
        <dbReference type="SAM" id="MobiDB-lite"/>
    </source>
</evidence>